<dbReference type="OrthoDB" id="2434934at2759"/>
<dbReference type="VEuPathDB" id="FungiDB:RhiirFUN_002094"/>
<evidence type="ECO:0000313" key="3">
    <source>
        <dbReference type="Proteomes" id="UP000684084"/>
    </source>
</evidence>
<organism evidence="2 3">
    <name type="scientific">Rhizophagus irregularis</name>
    <dbReference type="NCBI Taxonomy" id="588596"/>
    <lineage>
        <taxon>Eukaryota</taxon>
        <taxon>Fungi</taxon>
        <taxon>Fungi incertae sedis</taxon>
        <taxon>Mucoromycota</taxon>
        <taxon>Glomeromycotina</taxon>
        <taxon>Glomeromycetes</taxon>
        <taxon>Glomerales</taxon>
        <taxon>Glomeraceae</taxon>
        <taxon>Rhizophagus</taxon>
    </lineage>
</organism>
<protein>
    <submittedName>
        <fullName evidence="2">Uncharacterized protein</fullName>
    </submittedName>
</protein>
<name>A0A915YY72_9GLOM</name>
<feature type="region of interest" description="Disordered" evidence="1">
    <location>
        <begin position="91"/>
        <end position="117"/>
    </location>
</feature>
<gene>
    <name evidence="2" type="ORF">CHRIB12_LOCUS5816</name>
</gene>
<dbReference type="EMBL" id="CAGKOT010000009">
    <property type="protein sequence ID" value="CAB5354186.1"/>
    <property type="molecule type" value="Genomic_DNA"/>
</dbReference>
<dbReference type="AlphaFoldDB" id="A0A915YY72"/>
<dbReference type="Proteomes" id="UP000684084">
    <property type="component" value="Unassembled WGS sequence"/>
</dbReference>
<accession>A0A915YY72</accession>
<evidence type="ECO:0000313" key="2">
    <source>
        <dbReference type="EMBL" id="CAB5354186.1"/>
    </source>
</evidence>
<feature type="compositionally biased region" description="Basic and acidic residues" evidence="1">
    <location>
        <begin position="99"/>
        <end position="110"/>
    </location>
</feature>
<evidence type="ECO:0000256" key="1">
    <source>
        <dbReference type="SAM" id="MobiDB-lite"/>
    </source>
</evidence>
<comment type="caution">
    <text evidence="2">The sequence shown here is derived from an EMBL/GenBank/DDBJ whole genome shotgun (WGS) entry which is preliminary data.</text>
</comment>
<sequence>MVLMSILSYRKNKKNADPKYHESLAHTVKDIILGVNHSDHSKDRKKAKKVVKALQNKTAAQGMIDVLKAMPDPDLIIPSVEVTEVVVVEEETTSTKPSKSSDKNNKESSIKKIKKEKVTIKPPSTSSIKLFQPPSDNISAYVYWWGYEIYVPQKCMGRLDQAQNVSNSFLGFIQIIAGNASAISPYFGLISAWVGLQFTVIKSQNVGHGVVLAATWVLPVAIVPRPWDAPLKEVKEV</sequence>
<proteinExistence type="predicted"/>
<reference evidence="2" key="1">
    <citation type="submission" date="2020-05" db="EMBL/GenBank/DDBJ databases">
        <authorList>
            <person name="Rincon C."/>
            <person name="Sanders R I."/>
            <person name="Robbins C."/>
            <person name="Chaturvedi A."/>
        </authorList>
    </citation>
    <scope>NUCLEOTIDE SEQUENCE</scope>
    <source>
        <strain evidence="2">CHB12</strain>
    </source>
</reference>